<evidence type="ECO:0000313" key="6">
    <source>
        <dbReference type="Proteomes" id="UP000236290"/>
    </source>
</evidence>
<gene>
    <name evidence="5" type="ORF">THARTR1_01962</name>
</gene>
<keyword evidence="1" id="KW-0805">Transcription regulation</keyword>
<accession>A0A2K0UJ66</accession>
<dbReference type="Proteomes" id="UP000236290">
    <property type="component" value="Unassembled WGS sequence"/>
</dbReference>
<evidence type="ECO:0000256" key="1">
    <source>
        <dbReference type="ARBA" id="ARBA00023015"/>
    </source>
</evidence>
<keyword evidence="3" id="KW-0539">Nucleus</keyword>
<dbReference type="OrthoDB" id="5392779at2759"/>
<evidence type="ECO:0000256" key="3">
    <source>
        <dbReference type="ARBA" id="ARBA00023242"/>
    </source>
</evidence>
<evidence type="ECO:0008006" key="7">
    <source>
        <dbReference type="Google" id="ProtNLM"/>
    </source>
</evidence>
<evidence type="ECO:0000256" key="2">
    <source>
        <dbReference type="ARBA" id="ARBA00023163"/>
    </source>
</evidence>
<organism evidence="5 6">
    <name type="scientific">Trichoderma harzianum</name>
    <name type="common">Hypocrea lixii</name>
    <dbReference type="NCBI Taxonomy" id="5544"/>
    <lineage>
        <taxon>Eukaryota</taxon>
        <taxon>Fungi</taxon>
        <taxon>Dikarya</taxon>
        <taxon>Ascomycota</taxon>
        <taxon>Pezizomycotina</taxon>
        <taxon>Sordariomycetes</taxon>
        <taxon>Hypocreomycetidae</taxon>
        <taxon>Hypocreales</taxon>
        <taxon>Hypocreaceae</taxon>
        <taxon>Trichoderma</taxon>
    </lineage>
</organism>
<dbReference type="CDD" id="cd12148">
    <property type="entry name" value="fungal_TF_MHR"/>
    <property type="match status" value="1"/>
</dbReference>
<protein>
    <recommendedName>
        <fullName evidence="7">Transcription factor domain-containing protein</fullName>
    </recommendedName>
</protein>
<feature type="compositionally biased region" description="Polar residues" evidence="4">
    <location>
        <begin position="1"/>
        <end position="15"/>
    </location>
</feature>
<sequence length="551" mass="61392">MQHITPFSRQGSFRKTNTPRRNPTRDISRRNLLQPESHPVLLAKQMMRFAMAIQHIYPGRVIRGLGKHHHAIMRQLAESAIKWVTTNDVFLGTLGGIEGIVLEALYHIDGGNIRQAWITIRRAVTAGQLLSLHQPDHYRFKVIDEDDDIDPEMIWSSAVTMERVLSLLLALPTSTGPCGTTASDVLKMPIEARDLTSVLSAITARVLDRNQIQVPKKALEMTLEIDRQLVIMTDNFPSDFWQPFTFTLAEENSINNDVDVQRLWDQMLYYSLVIQLHLPYMMSPKIMSSKTPSQRVYSRITCANASWEVLTREIAVRTLQLTTACSRLGDFLALIAGMTLVLAHAVSHSGDLADNPLAHQRRSDRATVERALLCMKSMSELHEDVFAAKCAALLKDLLAIEADAAWHTLREPAQSSEDRHSAFVTVVPYIGAIRIGQHGPTSLSPLKAEQERGSNDGVTIGGIGSMHIETSRLSCHGAGHVRLDCVAPEEPVMRELDGPLAQGNVAYSTQVPAAACTMQQEDQRYPDAAATLDDWVFQGFDTAFFQTLMRN</sequence>
<dbReference type="AlphaFoldDB" id="A0A2K0UJ66"/>
<dbReference type="PANTHER" id="PTHR47840:SF1">
    <property type="entry name" value="ZN(II)2CYS6 TRANSCRIPTION FACTOR (EUROFUNG)"/>
    <property type="match status" value="1"/>
</dbReference>
<reference evidence="5 6" key="1">
    <citation type="submission" date="2017-02" db="EMBL/GenBank/DDBJ databases">
        <title>Genomes of Trichoderma spp. with biocontrol activity.</title>
        <authorList>
            <person name="Gardiner D."/>
            <person name="Kazan K."/>
            <person name="Vos C."/>
            <person name="Harvey P."/>
        </authorList>
    </citation>
    <scope>NUCLEOTIDE SEQUENCE [LARGE SCALE GENOMIC DNA]</scope>
    <source>
        <strain evidence="5 6">Tr1</strain>
    </source>
</reference>
<proteinExistence type="predicted"/>
<dbReference type="EMBL" id="MTYI01000023">
    <property type="protein sequence ID" value="PNP57804.1"/>
    <property type="molecule type" value="Genomic_DNA"/>
</dbReference>
<name>A0A2K0UJ66_TRIHA</name>
<feature type="region of interest" description="Disordered" evidence="4">
    <location>
        <begin position="1"/>
        <end position="27"/>
    </location>
</feature>
<comment type="caution">
    <text evidence="5">The sequence shown here is derived from an EMBL/GenBank/DDBJ whole genome shotgun (WGS) entry which is preliminary data.</text>
</comment>
<evidence type="ECO:0000256" key="4">
    <source>
        <dbReference type="SAM" id="MobiDB-lite"/>
    </source>
</evidence>
<keyword evidence="2" id="KW-0804">Transcription</keyword>
<dbReference type="PANTHER" id="PTHR47840">
    <property type="entry name" value="ZN(II)2CYS6 TRANSCRIPTION FACTOR (EUROFUNG)-RELATED"/>
    <property type="match status" value="1"/>
</dbReference>
<evidence type="ECO:0000313" key="5">
    <source>
        <dbReference type="EMBL" id="PNP57804.1"/>
    </source>
</evidence>